<reference evidence="1 2" key="1">
    <citation type="submission" date="2023-02" db="EMBL/GenBank/DDBJ databases">
        <title>Genome sequence of Lentisphaera profundi SAORIC-696.</title>
        <authorList>
            <person name="Kim e."/>
            <person name="Cho J.-C."/>
            <person name="Choi A."/>
            <person name="Kang I."/>
        </authorList>
    </citation>
    <scope>NUCLEOTIDE SEQUENCE [LARGE SCALE GENOMIC DNA]</scope>
    <source>
        <strain evidence="1 2">SAORIC-696</strain>
    </source>
</reference>
<dbReference type="InterPro" id="IPR011447">
    <property type="entry name" value="DUF1552"/>
</dbReference>
<protein>
    <submittedName>
        <fullName evidence="1">DUF1552 domain-containing protein</fullName>
    </submittedName>
</protein>
<evidence type="ECO:0000313" key="1">
    <source>
        <dbReference type="EMBL" id="WDE97400.1"/>
    </source>
</evidence>
<dbReference type="Proteomes" id="UP001214250">
    <property type="component" value="Chromosome 1"/>
</dbReference>
<proteinExistence type="predicted"/>
<sequence length="446" mass="50273">MNRRTLLKGIGGAFMTLPWLELNASVMQKNNQRLAWIFMPNGYIPDRFKPTEDGKDYTLPTCLEPLKDLRSQFSIYSGLALQGNKGGGHKNCASLLTDGTRSRDEIALQAGFSENSEDIISADQLAARYLGANSFIDSMHFSSTSNVSNRSPDSVGDHPEYFKYISWKSSKEYIVQDRDPYMAFKRLYGSTSASRVSENQMKSVLDLTRSDLKRLVKYAGREDRSRLDQYFTSIRTLEKRMEKMNKDSGYSKTIPADYRKPEEDFAMGLGQSWRNTNYFDELQQMYCDLFVLAFQTRRTNVITYMFAQEATRQSYSFLESGIHHHHGASHYGTSAKHTDSFTKIIQYQVGLYAQILERLSNIKEGDKSILDNSQIMLTACIGDGQNHKGYDLPCIIAGKGGGKHKTGLHLKSNIAERKPLSSAHLAMLQAAGINAPSFGYANEALF</sequence>
<organism evidence="1 2">
    <name type="scientific">Lentisphaera profundi</name>
    <dbReference type="NCBI Taxonomy" id="1658616"/>
    <lineage>
        <taxon>Bacteria</taxon>
        <taxon>Pseudomonadati</taxon>
        <taxon>Lentisphaerota</taxon>
        <taxon>Lentisphaeria</taxon>
        <taxon>Lentisphaerales</taxon>
        <taxon>Lentisphaeraceae</taxon>
        <taxon>Lentisphaera</taxon>
    </lineage>
</organism>
<keyword evidence="2" id="KW-1185">Reference proteome</keyword>
<gene>
    <name evidence="1" type="ORF">PQO03_05480</name>
</gene>
<name>A0ABY7VT55_9BACT</name>
<dbReference type="RefSeq" id="WP_274151755.1">
    <property type="nucleotide sequence ID" value="NZ_CP117811.1"/>
</dbReference>
<dbReference type="Pfam" id="PF07586">
    <property type="entry name" value="HXXSHH"/>
    <property type="match status" value="1"/>
</dbReference>
<dbReference type="EMBL" id="CP117811">
    <property type="protein sequence ID" value="WDE97400.1"/>
    <property type="molecule type" value="Genomic_DNA"/>
</dbReference>
<accession>A0ABY7VT55</accession>
<evidence type="ECO:0000313" key="2">
    <source>
        <dbReference type="Proteomes" id="UP001214250"/>
    </source>
</evidence>